<evidence type="ECO:0000256" key="12">
    <source>
        <dbReference type="ARBA" id="ARBA00022960"/>
    </source>
</evidence>
<dbReference type="SUPFAM" id="SSF53244">
    <property type="entry name" value="MurD-like peptide ligases, peptide-binding domain"/>
    <property type="match status" value="1"/>
</dbReference>
<dbReference type="Gene3D" id="3.90.190.20">
    <property type="entry name" value="Mur ligase, C-terminal domain"/>
    <property type="match status" value="1"/>
</dbReference>
<evidence type="ECO:0000256" key="18">
    <source>
        <dbReference type="ARBA" id="ARBA00047632"/>
    </source>
</evidence>
<comment type="catalytic activity">
    <reaction evidence="18 19 20">
        <text>UDP-N-acetyl-alpha-D-muramoyl-L-alanine + D-glutamate + ATP = UDP-N-acetyl-alpha-D-muramoyl-L-alanyl-D-glutamate + ADP + phosphate + H(+)</text>
        <dbReference type="Rhea" id="RHEA:16429"/>
        <dbReference type="ChEBI" id="CHEBI:15378"/>
        <dbReference type="ChEBI" id="CHEBI:29986"/>
        <dbReference type="ChEBI" id="CHEBI:30616"/>
        <dbReference type="ChEBI" id="CHEBI:43474"/>
        <dbReference type="ChEBI" id="CHEBI:83898"/>
        <dbReference type="ChEBI" id="CHEBI:83900"/>
        <dbReference type="ChEBI" id="CHEBI:456216"/>
        <dbReference type="EC" id="6.3.2.9"/>
    </reaction>
</comment>
<evidence type="ECO:0000256" key="4">
    <source>
        <dbReference type="ARBA" id="ARBA00010416"/>
    </source>
</evidence>
<evidence type="ECO:0000256" key="6">
    <source>
        <dbReference type="ARBA" id="ARBA00015655"/>
    </source>
</evidence>
<evidence type="ECO:0000256" key="7">
    <source>
        <dbReference type="ARBA" id="ARBA00022490"/>
    </source>
</evidence>
<keyword evidence="12 19" id="KW-0133">Cell shape</keyword>
<feature type="domain" description="Mur ligase central" evidence="22">
    <location>
        <begin position="118"/>
        <end position="294"/>
    </location>
</feature>
<dbReference type="Gene3D" id="3.40.1190.10">
    <property type="entry name" value="Mur-like, catalytic domain"/>
    <property type="match status" value="1"/>
</dbReference>
<keyword evidence="8 19" id="KW-0436">Ligase</keyword>
<evidence type="ECO:0000256" key="10">
    <source>
        <dbReference type="ARBA" id="ARBA00022741"/>
    </source>
</evidence>
<dbReference type="Pfam" id="PF02875">
    <property type="entry name" value="Mur_ligase_C"/>
    <property type="match status" value="1"/>
</dbReference>
<comment type="subcellular location">
    <subcellularLocation>
        <location evidence="2 19 20">Cytoplasm</location>
    </subcellularLocation>
</comment>
<dbReference type="InterPro" id="IPR004101">
    <property type="entry name" value="Mur_ligase_C"/>
</dbReference>
<feature type="binding site" evidence="19">
    <location>
        <begin position="120"/>
        <end position="126"/>
    </location>
    <ligand>
        <name>ATP</name>
        <dbReference type="ChEBI" id="CHEBI:30616"/>
    </ligand>
</feature>
<comment type="function">
    <text evidence="1 19 20">Cell wall formation. Catalyzes the addition of glutamate to the nucleotide precursor UDP-N-acetylmuramoyl-L-alanine (UMA).</text>
</comment>
<evidence type="ECO:0000256" key="11">
    <source>
        <dbReference type="ARBA" id="ARBA00022840"/>
    </source>
</evidence>
<dbReference type="PANTHER" id="PTHR43692">
    <property type="entry name" value="UDP-N-ACETYLMURAMOYLALANINE--D-GLUTAMATE LIGASE"/>
    <property type="match status" value="1"/>
</dbReference>
<dbReference type="EMBL" id="AYYH01000007">
    <property type="protein sequence ID" value="KRN10710.1"/>
    <property type="molecule type" value="Genomic_DNA"/>
</dbReference>
<evidence type="ECO:0000256" key="1">
    <source>
        <dbReference type="ARBA" id="ARBA00002734"/>
    </source>
</evidence>
<evidence type="ECO:0000256" key="14">
    <source>
        <dbReference type="ARBA" id="ARBA00023306"/>
    </source>
</evidence>
<feature type="domain" description="Mur ligase C-terminal" evidence="21">
    <location>
        <begin position="316"/>
        <end position="429"/>
    </location>
</feature>
<name>A0A0R2E530_9LACO</name>
<dbReference type="GO" id="GO:0008360">
    <property type="term" value="P:regulation of cell shape"/>
    <property type="evidence" value="ECO:0007669"/>
    <property type="project" value="UniProtKB-KW"/>
</dbReference>
<dbReference type="HAMAP" id="MF_00639">
    <property type="entry name" value="MurD"/>
    <property type="match status" value="1"/>
</dbReference>
<dbReference type="InterPro" id="IPR018109">
    <property type="entry name" value="Folylpolyglutamate_synth_CS"/>
</dbReference>
<dbReference type="PATRIC" id="fig|1046596.6.peg.2361"/>
<evidence type="ECO:0000256" key="17">
    <source>
        <dbReference type="ARBA" id="ARBA00032324"/>
    </source>
</evidence>
<accession>A0A0R2E530</accession>
<dbReference type="GO" id="GO:0009252">
    <property type="term" value="P:peptidoglycan biosynthetic process"/>
    <property type="evidence" value="ECO:0007669"/>
    <property type="project" value="UniProtKB-UniRule"/>
</dbReference>
<keyword evidence="13 19" id="KW-0573">Peptidoglycan synthesis</keyword>
<comment type="similarity">
    <text evidence="4 19">Belongs to the MurCDEF family.</text>
</comment>
<dbReference type="InterPro" id="IPR036565">
    <property type="entry name" value="Mur-like_cat_sf"/>
</dbReference>
<evidence type="ECO:0000313" key="23">
    <source>
        <dbReference type="EMBL" id="KRN10710.1"/>
    </source>
</evidence>
<proteinExistence type="inferred from homology"/>
<evidence type="ECO:0000256" key="5">
    <source>
        <dbReference type="ARBA" id="ARBA00012212"/>
    </source>
</evidence>
<keyword evidence="9 19" id="KW-0132">Cell division</keyword>
<keyword evidence="10 19" id="KW-0547">Nucleotide-binding</keyword>
<dbReference type="GO" id="GO:0005737">
    <property type="term" value="C:cytoplasm"/>
    <property type="evidence" value="ECO:0007669"/>
    <property type="project" value="UniProtKB-SubCell"/>
</dbReference>
<keyword evidence="14 19" id="KW-0131">Cell cycle</keyword>
<evidence type="ECO:0000256" key="16">
    <source>
        <dbReference type="ARBA" id="ARBA00030398"/>
    </source>
</evidence>
<dbReference type="NCBIfam" id="TIGR01087">
    <property type="entry name" value="murD"/>
    <property type="match status" value="1"/>
</dbReference>
<keyword evidence="15 19" id="KW-0961">Cell wall biogenesis/degradation</keyword>
<gene>
    <name evidence="19" type="primary">murD</name>
    <name evidence="23" type="ORF">FD00_GL002251</name>
</gene>
<dbReference type="EC" id="6.3.2.9" evidence="5 19"/>
<evidence type="ECO:0000256" key="8">
    <source>
        <dbReference type="ARBA" id="ARBA00022598"/>
    </source>
</evidence>
<evidence type="ECO:0000313" key="24">
    <source>
        <dbReference type="Proteomes" id="UP000050898"/>
    </source>
</evidence>
<dbReference type="GO" id="GO:0051301">
    <property type="term" value="P:cell division"/>
    <property type="evidence" value="ECO:0007669"/>
    <property type="project" value="UniProtKB-KW"/>
</dbReference>
<evidence type="ECO:0000256" key="9">
    <source>
        <dbReference type="ARBA" id="ARBA00022618"/>
    </source>
</evidence>
<dbReference type="PROSITE" id="PS01011">
    <property type="entry name" value="FOLYLPOLYGLU_SYNT_1"/>
    <property type="match status" value="1"/>
</dbReference>
<sequence length="458" mass="50532">MAIMKKITTYQNKNVLVVGLGKSGINSAKLLCKLGSKVTVNDLKEAPQEVKDDLQGEGINVVTGGHPLSLLDDTDLIVKNPGIPYSNVLIAEAVKRGMTIITEPELAYEILDAQMIGVTGTNGKTTTTTLITLMLNHGRQKGEAYAAGNIGIPATIVAQKATKDDVMVTELSSFQLMGTTKLRPHIAVLTNIYEAHTDYHGTRANYIKAKMNITKNQTKDDYFVVNWDSEEWRNLSTQSDATIIPFSRKDNSESGAYEKDGWLYFREEKIMPASEIKIPGEHNVENALAAIAVVKTLGQANENIVEVLKTFSGVKHRTQYVTTIKQRKFYNDSKATNMEATEKALAGFNNPVVLLAGGLDRGFTFERLIPYFKNLRGIIVFGETADLVARAAKQAGIQQIVKTENVKSAIPIAYDMSKENDVILLSPACASWDQYPTFEVRGDMFIEAVEDLKKELEM</sequence>
<protein>
    <recommendedName>
        <fullName evidence="6 19">UDP-N-acetylmuramoylalanine--D-glutamate ligase</fullName>
        <ecNumber evidence="5 19">6.3.2.9</ecNumber>
    </recommendedName>
    <alternativeName>
        <fullName evidence="17 19">D-glutamic acid-adding enzyme</fullName>
    </alternativeName>
    <alternativeName>
        <fullName evidence="16 19">UDP-N-acetylmuramoyl-L-alanyl-D-glutamate synthetase</fullName>
    </alternativeName>
</protein>
<comment type="pathway">
    <text evidence="3 19 20">Cell wall biogenesis; peptidoglycan biosynthesis.</text>
</comment>
<keyword evidence="24" id="KW-1185">Reference proteome</keyword>
<dbReference type="SUPFAM" id="SSF53623">
    <property type="entry name" value="MurD-like peptide ligases, catalytic domain"/>
    <property type="match status" value="1"/>
</dbReference>
<evidence type="ECO:0000256" key="3">
    <source>
        <dbReference type="ARBA" id="ARBA00004752"/>
    </source>
</evidence>
<evidence type="ECO:0000256" key="13">
    <source>
        <dbReference type="ARBA" id="ARBA00022984"/>
    </source>
</evidence>
<dbReference type="InterPro" id="IPR036615">
    <property type="entry name" value="Mur_ligase_C_dom_sf"/>
</dbReference>
<dbReference type="Pfam" id="PF08245">
    <property type="entry name" value="Mur_ligase_M"/>
    <property type="match status" value="1"/>
</dbReference>
<evidence type="ECO:0000256" key="15">
    <source>
        <dbReference type="ARBA" id="ARBA00023316"/>
    </source>
</evidence>
<dbReference type="AlphaFoldDB" id="A0A0R2E530"/>
<dbReference type="GO" id="GO:0005524">
    <property type="term" value="F:ATP binding"/>
    <property type="evidence" value="ECO:0007669"/>
    <property type="project" value="UniProtKB-UniRule"/>
</dbReference>
<dbReference type="GO" id="GO:0071555">
    <property type="term" value="P:cell wall organization"/>
    <property type="evidence" value="ECO:0007669"/>
    <property type="project" value="UniProtKB-KW"/>
</dbReference>
<evidence type="ECO:0000259" key="22">
    <source>
        <dbReference type="Pfam" id="PF08245"/>
    </source>
</evidence>
<evidence type="ECO:0000256" key="2">
    <source>
        <dbReference type="ARBA" id="ARBA00004496"/>
    </source>
</evidence>
<dbReference type="InterPro" id="IPR013221">
    <property type="entry name" value="Mur_ligase_cen"/>
</dbReference>
<evidence type="ECO:0000256" key="19">
    <source>
        <dbReference type="HAMAP-Rule" id="MF_00639"/>
    </source>
</evidence>
<dbReference type="GO" id="GO:0008764">
    <property type="term" value="F:UDP-N-acetylmuramoylalanine-D-glutamate ligase activity"/>
    <property type="evidence" value="ECO:0007669"/>
    <property type="project" value="UniProtKB-UniRule"/>
</dbReference>
<evidence type="ECO:0000259" key="21">
    <source>
        <dbReference type="Pfam" id="PF02875"/>
    </source>
</evidence>
<keyword evidence="11 19" id="KW-0067">ATP-binding</keyword>
<dbReference type="InterPro" id="IPR005762">
    <property type="entry name" value="MurD"/>
</dbReference>
<dbReference type="Proteomes" id="UP000050898">
    <property type="component" value="Unassembled WGS sequence"/>
</dbReference>
<dbReference type="Pfam" id="PF21799">
    <property type="entry name" value="MurD-like_N"/>
    <property type="match status" value="1"/>
</dbReference>
<organism evidence="23 24">
    <name type="scientific">Liquorilactobacillus mali KCTC 3596 = DSM 20444</name>
    <dbReference type="NCBI Taxonomy" id="1046596"/>
    <lineage>
        <taxon>Bacteria</taxon>
        <taxon>Bacillati</taxon>
        <taxon>Bacillota</taxon>
        <taxon>Bacilli</taxon>
        <taxon>Lactobacillales</taxon>
        <taxon>Lactobacillaceae</taxon>
        <taxon>Liquorilactobacillus</taxon>
    </lineage>
</organism>
<dbReference type="UniPathway" id="UPA00219"/>
<dbReference type="PANTHER" id="PTHR43692:SF1">
    <property type="entry name" value="UDP-N-ACETYLMURAMOYLALANINE--D-GLUTAMATE LIGASE"/>
    <property type="match status" value="1"/>
</dbReference>
<reference evidence="23 24" key="1">
    <citation type="journal article" date="2015" name="Genome Announc.">
        <title>Expanding the biotechnology potential of lactobacilli through comparative genomics of 213 strains and associated genera.</title>
        <authorList>
            <person name="Sun Z."/>
            <person name="Harris H.M."/>
            <person name="McCann A."/>
            <person name="Guo C."/>
            <person name="Argimon S."/>
            <person name="Zhang W."/>
            <person name="Yang X."/>
            <person name="Jeffery I.B."/>
            <person name="Cooney J.C."/>
            <person name="Kagawa T.F."/>
            <person name="Liu W."/>
            <person name="Song Y."/>
            <person name="Salvetti E."/>
            <person name="Wrobel A."/>
            <person name="Rasinkangas P."/>
            <person name="Parkhill J."/>
            <person name="Rea M.C."/>
            <person name="O'Sullivan O."/>
            <person name="Ritari J."/>
            <person name="Douillard F.P."/>
            <person name="Paul Ross R."/>
            <person name="Yang R."/>
            <person name="Briner A.E."/>
            <person name="Felis G.E."/>
            <person name="de Vos W.M."/>
            <person name="Barrangou R."/>
            <person name="Klaenhammer T.R."/>
            <person name="Caufield P.W."/>
            <person name="Cui Y."/>
            <person name="Zhang H."/>
            <person name="O'Toole P.W."/>
        </authorList>
    </citation>
    <scope>NUCLEOTIDE SEQUENCE [LARGE SCALE GENOMIC DNA]</scope>
    <source>
        <strain evidence="23 24">DSM 20444</strain>
    </source>
</reference>
<evidence type="ECO:0000256" key="20">
    <source>
        <dbReference type="RuleBase" id="RU003664"/>
    </source>
</evidence>
<dbReference type="SUPFAM" id="SSF51984">
    <property type="entry name" value="MurCD N-terminal domain"/>
    <property type="match status" value="1"/>
</dbReference>
<keyword evidence="7 19" id="KW-0963">Cytoplasm</keyword>
<dbReference type="GO" id="GO:0004326">
    <property type="term" value="F:tetrahydrofolylpolyglutamate synthase activity"/>
    <property type="evidence" value="ECO:0007669"/>
    <property type="project" value="InterPro"/>
</dbReference>
<comment type="caution">
    <text evidence="23">The sequence shown here is derived from an EMBL/GenBank/DDBJ whole genome shotgun (WGS) entry which is preliminary data.</text>
</comment>
<dbReference type="Gene3D" id="3.40.50.720">
    <property type="entry name" value="NAD(P)-binding Rossmann-like Domain"/>
    <property type="match status" value="1"/>
</dbReference>